<dbReference type="InterPro" id="IPR011059">
    <property type="entry name" value="Metal-dep_hydrolase_composite"/>
</dbReference>
<organism evidence="2 3">
    <name type="scientific">Actinopolyspora mortivallis</name>
    <dbReference type="NCBI Taxonomy" id="33906"/>
    <lineage>
        <taxon>Bacteria</taxon>
        <taxon>Bacillati</taxon>
        <taxon>Actinomycetota</taxon>
        <taxon>Actinomycetes</taxon>
        <taxon>Actinopolysporales</taxon>
        <taxon>Actinopolysporaceae</taxon>
        <taxon>Actinopolyspora</taxon>
    </lineage>
</organism>
<dbReference type="SUPFAM" id="SSF51338">
    <property type="entry name" value="Composite domain of metallo-dependent hydrolases"/>
    <property type="match status" value="2"/>
</dbReference>
<dbReference type="InterPro" id="IPR057744">
    <property type="entry name" value="OTAase-like"/>
</dbReference>
<dbReference type="SUPFAM" id="SSF51556">
    <property type="entry name" value="Metallo-dependent hydrolases"/>
    <property type="match status" value="1"/>
</dbReference>
<dbReference type="PANTHER" id="PTHR43135">
    <property type="entry name" value="ALPHA-D-RIBOSE 1-METHYLPHOSPHONATE 5-TRIPHOSPHATE DIPHOSPHATASE"/>
    <property type="match status" value="1"/>
</dbReference>
<name>A0A2T0H219_ACTMO</name>
<dbReference type="RefSeq" id="WP_106112236.1">
    <property type="nucleotide sequence ID" value="NZ_PVSR01000001.1"/>
</dbReference>
<evidence type="ECO:0000259" key="1">
    <source>
        <dbReference type="Pfam" id="PF01979"/>
    </source>
</evidence>
<feature type="domain" description="Amidohydrolase-related" evidence="1">
    <location>
        <begin position="56"/>
        <end position="385"/>
    </location>
</feature>
<dbReference type="FunCoup" id="A0A2T0H219">
    <property type="interactions" value="33"/>
</dbReference>
<dbReference type="Gene3D" id="2.30.40.10">
    <property type="entry name" value="Urease, subunit C, domain 1"/>
    <property type="match status" value="1"/>
</dbReference>
<keyword evidence="3" id="KW-1185">Reference proteome</keyword>
<accession>A0A2T0H219</accession>
<dbReference type="EMBL" id="PVSR01000001">
    <property type="protein sequence ID" value="PRW65377.1"/>
    <property type="molecule type" value="Genomic_DNA"/>
</dbReference>
<evidence type="ECO:0000313" key="2">
    <source>
        <dbReference type="EMBL" id="PRW65377.1"/>
    </source>
</evidence>
<dbReference type="Proteomes" id="UP000239352">
    <property type="component" value="Unassembled WGS sequence"/>
</dbReference>
<dbReference type="CDD" id="cd01299">
    <property type="entry name" value="Met_dep_hydrolase_A"/>
    <property type="match status" value="1"/>
</dbReference>
<dbReference type="InterPro" id="IPR006680">
    <property type="entry name" value="Amidohydro-rel"/>
</dbReference>
<reference evidence="2 3" key="1">
    <citation type="submission" date="2018-03" db="EMBL/GenBank/DDBJ databases">
        <title>Actinopolyspora mortivallis from Sahara, screening for active biomolecules.</title>
        <authorList>
            <person name="Selama O."/>
            <person name="Wellington E.M.H."/>
            <person name="Hacene H."/>
        </authorList>
    </citation>
    <scope>NUCLEOTIDE SEQUENCE [LARGE SCALE GENOMIC DNA]</scope>
    <source>
        <strain evidence="2 3">M5A</strain>
    </source>
</reference>
<dbReference type="STRING" id="1050202.GCA_000384035_01338"/>
<dbReference type="Pfam" id="PF01979">
    <property type="entry name" value="Amidohydro_1"/>
    <property type="match status" value="1"/>
</dbReference>
<comment type="caution">
    <text evidence="2">The sequence shown here is derived from an EMBL/GenBank/DDBJ whole genome shotgun (WGS) entry which is preliminary data.</text>
</comment>
<dbReference type="InterPro" id="IPR051781">
    <property type="entry name" value="Metallo-dep_Hydrolase"/>
</dbReference>
<gene>
    <name evidence="2" type="ORF">CEP50_02430</name>
</gene>
<dbReference type="InterPro" id="IPR032466">
    <property type="entry name" value="Metal_Hydrolase"/>
</dbReference>
<dbReference type="InParanoid" id="A0A2T0H219"/>
<evidence type="ECO:0000313" key="3">
    <source>
        <dbReference type="Proteomes" id="UP000239352"/>
    </source>
</evidence>
<dbReference type="PANTHER" id="PTHR43135:SF3">
    <property type="entry name" value="ALPHA-D-RIBOSE 1-METHYLPHOSPHONATE 5-TRIPHOSPHATE DIPHOSPHATASE"/>
    <property type="match status" value="1"/>
</dbReference>
<protein>
    <submittedName>
        <fullName evidence="2">Amidohydrolase</fullName>
    </submittedName>
</protein>
<keyword evidence="2" id="KW-0378">Hydrolase</keyword>
<sequence>MQQLITAEQVVVGPAGQRVADGAVLVDGDTISAVGPRREVERRAEDTCRRTAVGGTVLPGLVNAHVHLSWDADFGMLERYRAADYAELLLGIAGRAQRALRAGVTTLRDLGDRDGLVLRVRDAIERGDLVGPRLLGSGPPLTPPEGHCWFFGGEVSGPEEIRARIRRNVALGADVIKVMASGGQMTPGSPPTWQSQFSAEELDLVVGEAHAAGLPVAAHAHGTEAIAAATAAGVDTIEHCSWQGARNSGPDLREDVAREIAARDIAVCHAYPPDWRSFQRVVVGEKGARAVLERIHWMDEHGIRFVPGTDAGLPTSVFDNYVGALSYYVEAVGWSPARVVEMATTGAARALGLEGVGRLAPGCAADVLVVDGDPLSDITALHRQRLVLARGQAVVPDAAVGQRVS</sequence>
<dbReference type="Gene3D" id="3.20.20.140">
    <property type="entry name" value="Metal-dependent hydrolases"/>
    <property type="match status" value="1"/>
</dbReference>
<proteinExistence type="predicted"/>
<dbReference type="AlphaFoldDB" id="A0A2T0H219"/>
<dbReference type="GO" id="GO:0016810">
    <property type="term" value="F:hydrolase activity, acting on carbon-nitrogen (but not peptide) bonds"/>
    <property type="evidence" value="ECO:0007669"/>
    <property type="project" value="InterPro"/>
</dbReference>